<reference evidence="2" key="1">
    <citation type="submission" date="2022-10" db="EMBL/GenBank/DDBJ databases">
        <authorList>
            <person name="Koch H."/>
        </authorList>
    </citation>
    <scope>NUCLEOTIDE SEQUENCE</scope>
    <source>
        <strain evidence="2">DNF</strain>
    </source>
</reference>
<dbReference type="EMBL" id="OX365700">
    <property type="protein sequence ID" value="CAI4032983.1"/>
    <property type="molecule type" value="Genomic_DNA"/>
</dbReference>
<sequence length="605" mass="67248">MTVFEANVARIAVNNPGLAAQIRASSGGLLEIKESRNGMATATCGGRWVHSSYDPRQEAERWAEGHLAAWQPNETAVILGVGLLYHVEALCRRSGTDFRIAVVVPDVRELHDACRARDLGDWIGLVRWIVGDTGEAARALASFSQPLRLFTYAPAAGYHADSHAALEAALREALAARRGGRLHVAVVGPIYGGSLPIARYTVSALEQLGHRVTWIDHSFHHGSYGAMAQLSDGRHRQLLQGKFAELLSQWSLARVAEDPPDLILALAQAPLTLPALEHLRRKKFLTSMWFVENYRHLTYWQQVAGGYDYWFVIQQDRCQEALRWAGAKHIEYLPMAADPAVHRPMELSEAERREFGADVAFVGAGYANRRALLPRLISPEWTFKIWGNEWEGAAAVQPALQRGGARVDTETCVKIFNATAMNLNLHSHVGTGFDPEGDFVNPRTFELAACRAFQLVDRRSLLPNLFDSGQMATLTDEDGLASCLRTWRQEPEARRAMAQAAYDRTLREHTYAHRMKGLLARVGMGEPDRVGAILRGDRQAGRLAEQSRDCPELIPLLRQGPDTERVELRDLAARIKAKGATATLGREELLILLLDEHRADVRDLL</sequence>
<proteinExistence type="predicted"/>
<evidence type="ECO:0000313" key="2">
    <source>
        <dbReference type="EMBL" id="CAI4032983.1"/>
    </source>
</evidence>
<dbReference type="AlphaFoldDB" id="A0AA86N1H8"/>
<gene>
    <name evidence="2" type="ORF">DNFV4_03413</name>
</gene>
<evidence type="ECO:0000259" key="1">
    <source>
        <dbReference type="Pfam" id="PF13524"/>
    </source>
</evidence>
<keyword evidence="3" id="KW-1185">Reference proteome</keyword>
<dbReference type="Proteomes" id="UP001179121">
    <property type="component" value="Chromosome"/>
</dbReference>
<dbReference type="SUPFAM" id="SSF53756">
    <property type="entry name" value="UDP-Glycosyltransferase/glycogen phosphorylase"/>
    <property type="match status" value="1"/>
</dbReference>
<protein>
    <recommendedName>
        <fullName evidence="1">Spore protein YkvP/CgeB glycosyl transferase-like domain-containing protein</fullName>
    </recommendedName>
</protein>
<dbReference type="InterPro" id="IPR055259">
    <property type="entry name" value="YkvP/CgeB_Glyco_trans-like"/>
</dbReference>
<dbReference type="KEGG" id="nti:DNFV4_03413"/>
<organism evidence="2 3">
    <name type="scientific">Nitrospira tepida</name>
    <dbReference type="NCBI Taxonomy" id="2973512"/>
    <lineage>
        <taxon>Bacteria</taxon>
        <taxon>Pseudomonadati</taxon>
        <taxon>Nitrospirota</taxon>
        <taxon>Nitrospiria</taxon>
        <taxon>Nitrospirales</taxon>
        <taxon>Nitrospiraceae</taxon>
        <taxon>Nitrospira</taxon>
    </lineage>
</organism>
<evidence type="ECO:0000313" key="3">
    <source>
        <dbReference type="Proteomes" id="UP001179121"/>
    </source>
</evidence>
<name>A0AA86N1H8_9BACT</name>
<accession>A0AA86N1H8</accession>
<dbReference type="Pfam" id="PF13524">
    <property type="entry name" value="Glyco_trans_1_2"/>
    <property type="match status" value="1"/>
</dbReference>
<dbReference type="RefSeq" id="WP_289269800.1">
    <property type="nucleotide sequence ID" value="NZ_OX365700.1"/>
</dbReference>
<feature type="domain" description="Spore protein YkvP/CgeB glycosyl transferase-like" evidence="1">
    <location>
        <begin position="372"/>
        <end position="519"/>
    </location>
</feature>